<sequence length="113" mass="12454">MGKGERTHPWLDRRTLLVRGQAVLQVPCRHRAAPKEEGTFVACSCWLVEAYAFLGEVDRAGEMLQNLLAKLGNNFGILNEQIDPHTGAGLGNLPQGLSHLALLHAIFSIQENR</sequence>
<reference evidence="1" key="1">
    <citation type="submission" date="2020-04" db="EMBL/GenBank/DDBJ databases">
        <title>Global-level population genomics: horizontal gene transfer, symbiosis and evolution in Rhizobia.</title>
        <authorList>
            <person name="Gai Y."/>
        </authorList>
    </citation>
    <scope>NUCLEOTIDE SEQUENCE</scope>
    <source>
        <strain evidence="1">BLR57</strain>
    </source>
</reference>
<accession>A0A9Q3QXP2</accession>
<evidence type="ECO:0000313" key="2">
    <source>
        <dbReference type="Proteomes" id="UP000749740"/>
    </source>
</evidence>
<protein>
    <recommendedName>
        <fullName evidence="3">GH15-like domain-containing protein</fullName>
    </recommendedName>
</protein>
<dbReference type="GO" id="GO:0005975">
    <property type="term" value="P:carbohydrate metabolic process"/>
    <property type="evidence" value="ECO:0007669"/>
    <property type="project" value="InterPro"/>
</dbReference>
<organism evidence="1 2">
    <name type="scientific">Rhizobium lentis</name>
    <dbReference type="NCBI Taxonomy" id="1138194"/>
    <lineage>
        <taxon>Bacteria</taxon>
        <taxon>Pseudomonadati</taxon>
        <taxon>Pseudomonadota</taxon>
        <taxon>Alphaproteobacteria</taxon>
        <taxon>Hyphomicrobiales</taxon>
        <taxon>Rhizobiaceae</taxon>
        <taxon>Rhizobium/Agrobacterium group</taxon>
        <taxon>Rhizobium</taxon>
    </lineage>
</organism>
<dbReference type="EMBL" id="JABDYC010000015">
    <property type="protein sequence ID" value="MBX5026676.1"/>
    <property type="molecule type" value="Genomic_DNA"/>
</dbReference>
<dbReference type="InterPro" id="IPR012341">
    <property type="entry name" value="6hp_glycosidase-like_sf"/>
</dbReference>
<proteinExistence type="predicted"/>
<dbReference type="AlphaFoldDB" id="A0A9Q3QXP2"/>
<evidence type="ECO:0000313" key="1">
    <source>
        <dbReference type="EMBL" id="MBX5026676.1"/>
    </source>
</evidence>
<name>A0A9Q3QXP2_9HYPH</name>
<dbReference type="InterPro" id="IPR008928">
    <property type="entry name" value="6-hairpin_glycosidase_sf"/>
</dbReference>
<dbReference type="Proteomes" id="UP000749740">
    <property type="component" value="Unassembled WGS sequence"/>
</dbReference>
<dbReference type="SUPFAM" id="SSF48208">
    <property type="entry name" value="Six-hairpin glycosidases"/>
    <property type="match status" value="1"/>
</dbReference>
<evidence type="ECO:0008006" key="3">
    <source>
        <dbReference type="Google" id="ProtNLM"/>
    </source>
</evidence>
<dbReference type="Gene3D" id="1.50.10.10">
    <property type="match status" value="1"/>
</dbReference>
<gene>
    <name evidence="1" type="ORF">HJB63_29615</name>
</gene>
<comment type="caution">
    <text evidence="1">The sequence shown here is derived from an EMBL/GenBank/DDBJ whole genome shotgun (WGS) entry which is preliminary data.</text>
</comment>